<evidence type="ECO:0000313" key="1">
    <source>
        <dbReference type="EMBL" id="GAT92649.1"/>
    </source>
</evidence>
<dbReference type="AlphaFoldDB" id="A0A175JG39"/>
<gene>
    <name evidence="1" type="ORF">CL6EHI_197430</name>
</gene>
<dbReference type="Proteomes" id="UP000078387">
    <property type="component" value="Unassembled WGS sequence"/>
</dbReference>
<accession>A0A175JG39</accession>
<sequence>MTLLRKINKLTMNGPTYYSENSLLEDRHFIPELIEQIPITTQPLIKKEISETSTINLSQEQETITPVSLTQFLRINIPTTTPRLPSNYNSHQNYELELLFEPEVKRKLHVIQSELIYESYKYKLNCLKQIKKCLNKTKDTYFNFNQSQLDQTIAKLIDLTKKAKKEYKKQKLQRLYHLLHLN</sequence>
<dbReference type="VEuPathDB" id="AmoebaDB:EHI5A_005620"/>
<dbReference type="eggNOG" id="ENOG502R1DJ">
    <property type="taxonomic scope" value="Eukaryota"/>
</dbReference>
<reference evidence="1 2" key="1">
    <citation type="submission" date="2016-05" db="EMBL/GenBank/DDBJ databases">
        <title>First whole genome sequencing of Entamoeba histolytica HM1:IMSS-clone-6.</title>
        <authorList>
            <person name="Mukherjee Avik.K."/>
            <person name="Izumyama S."/>
            <person name="Nakada-Tsukui K."/>
            <person name="Nozaki T."/>
        </authorList>
    </citation>
    <scope>NUCLEOTIDE SEQUENCE [LARGE SCALE GENOMIC DNA]</scope>
    <source>
        <strain evidence="1 2">HM1:IMSS clone 6</strain>
    </source>
</reference>
<organism evidence="1 2">
    <name type="scientific">Entamoeba histolytica</name>
    <dbReference type="NCBI Taxonomy" id="5759"/>
    <lineage>
        <taxon>Eukaryota</taxon>
        <taxon>Amoebozoa</taxon>
        <taxon>Evosea</taxon>
        <taxon>Archamoebae</taxon>
        <taxon>Mastigamoebida</taxon>
        <taxon>Entamoebidae</taxon>
        <taxon>Entamoeba</taxon>
    </lineage>
</organism>
<proteinExistence type="predicted"/>
<dbReference type="VEuPathDB" id="AmoebaDB:EHI8A_013380"/>
<evidence type="ECO:0000313" key="2">
    <source>
        <dbReference type="Proteomes" id="UP000078387"/>
    </source>
</evidence>
<dbReference type="EMBL" id="BDEQ01000001">
    <property type="protein sequence ID" value="GAT92649.1"/>
    <property type="molecule type" value="Genomic_DNA"/>
</dbReference>
<protein>
    <submittedName>
        <fullName evidence="1">Uncharacterized protein</fullName>
    </submittedName>
</protein>
<name>A0A175JG39_ENTHI</name>
<dbReference type="VEuPathDB" id="AmoebaDB:KM1_041490"/>
<comment type="caution">
    <text evidence="1">The sequence shown here is derived from an EMBL/GenBank/DDBJ whole genome shotgun (WGS) entry which is preliminary data.</text>
</comment>
<dbReference type="VEuPathDB" id="AmoebaDB:EHI7A_017320"/>
<dbReference type="VEuPathDB" id="AmoebaDB:EHI_197430"/>